<dbReference type="WBParaSite" id="nRc.2.0.1.t11915-RA">
    <property type="protein sequence ID" value="nRc.2.0.1.t11915-RA"/>
    <property type="gene ID" value="nRc.2.0.1.g11915"/>
</dbReference>
<dbReference type="AlphaFoldDB" id="A0A915ICL2"/>
<reference evidence="2" key="1">
    <citation type="submission" date="2022-11" db="UniProtKB">
        <authorList>
            <consortium name="WormBaseParasite"/>
        </authorList>
    </citation>
    <scope>IDENTIFICATION</scope>
</reference>
<sequence>MLFIGEHNLDGDDALIPTVYKSTTFGSDDSTAAAMVAAPDALLRLLCLHIREHFKVLIFTDGCKGGRFSWDKSDARSKNCDAIEKSILKL</sequence>
<dbReference type="Proteomes" id="UP000887565">
    <property type="component" value="Unplaced"/>
</dbReference>
<proteinExistence type="predicted"/>
<evidence type="ECO:0000313" key="2">
    <source>
        <dbReference type="WBParaSite" id="nRc.2.0.1.t11915-RA"/>
    </source>
</evidence>
<keyword evidence="1" id="KW-1185">Reference proteome</keyword>
<accession>A0A915ICL2</accession>
<evidence type="ECO:0000313" key="1">
    <source>
        <dbReference type="Proteomes" id="UP000887565"/>
    </source>
</evidence>
<name>A0A915ICL2_ROMCU</name>
<organism evidence="1 2">
    <name type="scientific">Romanomermis culicivorax</name>
    <name type="common">Nematode worm</name>
    <dbReference type="NCBI Taxonomy" id="13658"/>
    <lineage>
        <taxon>Eukaryota</taxon>
        <taxon>Metazoa</taxon>
        <taxon>Ecdysozoa</taxon>
        <taxon>Nematoda</taxon>
        <taxon>Enoplea</taxon>
        <taxon>Dorylaimia</taxon>
        <taxon>Mermithida</taxon>
        <taxon>Mermithoidea</taxon>
        <taxon>Mermithidae</taxon>
        <taxon>Romanomermis</taxon>
    </lineage>
</organism>
<protein>
    <submittedName>
        <fullName evidence="2">Uncharacterized protein</fullName>
    </submittedName>
</protein>